<gene>
    <name evidence="2" type="ORF">GCM10010384_66070</name>
</gene>
<dbReference type="Proteomes" id="UP000653308">
    <property type="component" value="Unassembled WGS sequence"/>
</dbReference>
<evidence type="ECO:0000256" key="1">
    <source>
        <dbReference type="SAM" id="MobiDB-lite"/>
    </source>
</evidence>
<sequence length="110" mass="12205">MNHEEAARKLGVDPASLSPAPSAPRFAQTWARMQQEPPCSACGRPSRTSSVIHGQDHVPCWFDRCRECFLATAPTLRVPPTRFLEELREVAAGARLPLRTYTDEGGWDGE</sequence>
<dbReference type="EMBL" id="BMWE01000034">
    <property type="protein sequence ID" value="GGY50885.1"/>
    <property type="molecule type" value="Genomic_DNA"/>
</dbReference>
<comment type="caution">
    <text evidence="2">The sequence shown here is derived from an EMBL/GenBank/DDBJ whole genome shotgun (WGS) entry which is preliminary data.</text>
</comment>
<dbReference type="RefSeq" id="WP_190201664.1">
    <property type="nucleotide sequence ID" value="NZ_BMWE01000034.1"/>
</dbReference>
<organism evidence="2 3">
    <name type="scientific">Streptomyces djakartensis</name>
    <dbReference type="NCBI Taxonomy" id="68193"/>
    <lineage>
        <taxon>Bacteria</taxon>
        <taxon>Bacillati</taxon>
        <taxon>Actinomycetota</taxon>
        <taxon>Actinomycetes</taxon>
        <taxon>Kitasatosporales</taxon>
        <taxon>Streptomycetaceae</taxon>
        <taxon>Streptomyces</taxon>
    </lineage>
</organism>
<feature type="compositionally biased region" description="Basic and acidic residues" evidence="1">
    <location>
        <begin position="1"/>
        <end position="11"/>
    </location>
</feature>
<reference evidence="3" key="1">
    <citation type="journal article" date="2019" name="Int. J. Syst. Evol. Microbiol.">
        <title>The Global Catalogue of Microorganisms (GCM) 10K type strain sequencing project: providing services to taxonomists for standard genome sequencing and annotation.</title>
        <authorList>
            <consortium name="The Broad Institute Genomics Platform"/>
            <consortium name="The Broad Institute Genome Sequencing Center for Infectious Disease"/>
            <person name="Wu L."/>
            <person name="Ma J."/>
        </authorList>
    </citation>
    <scope>NUCLEOTIDE SEQUENCE [LARGE SCALE GENOMIC DNA]</scope>
    <source>
        <strain evidence="3">JCM 4957</strain>
    </source>
</reference>
<keyword evidence="3" id="KW-1185">Reference proteome</keyword>
<proteinExistence type="predicted"/>
<feature type="compositionally biased region" description="Low complexity" evidence="1">
    <location>
        <begin position="14"/>
        <end position="24"/>
    </location>
</feature>
<name>A0ABQ3AJI1_9ACTN</name>
<evidence type="ECO:0000313" key="2">
    <source>
        <dbReference type="EMBL" id="GGY50885.1"/>
    </source>
</evidence>
<evidence type="ECO:0000313" key="3">
    <source>
        <dbReference type="Proteomes" id="UP000653308"/>
    </source>
</evidence>
<protein>
    <submittedName>
        <fullName evidence="2">Uncharacterized protein</fullName>
    </submittedName>
</protein>
<feature type="region of interest" description="Disordered" evidence="1">
    <location>
        <begin position="1"/>
        <end position="24"/>
    </location>
</feature>
<accession>A0ABQ3AJI1</accession>